<sequence length="167" mass="18128">MLMQEQAPDPLHDAGLGTLAAAVRRTLKQVVWARLTPYGLSPQQFWVILVLLQKGPSSLHPLAQQVWMDDPTASRVVKAMVKGGWLTARPDPRHGRRILIDLAPGAVAKAHELQALARELHESMAAGLTQAQQDVLQSGLRTMIGNLEAMYSATLTQGTAKSMAPQP</sequence>
<evidence type="ECO:0000313" key="5">
    <source>
        <dbReference type="EMBL" id="GLH66060.1"/>
    </source>
</evidence>
<gene>
    <name evidence="5" type="ORF">GETHED_04240</name>
</gene>
<evidence type="ECO:0000259" key="4">
    <source>
        <dbReference type="PROSITE" id="PS50995"/>
    </source>
</evidence>
<dbReference type="Gene3D" id="1.10.10.10">
    <property type="entry name" value="Winged helix-like DNA-binding domain superfamily/Winged helix DNA-binding domain"/>
    <property type="match status" value="1"/>
</dbReference>
<dbReference type="PANTHER" id="PTHR42756:SF1">
    <property type="entry name" value="TRANSCRIPTIONAL REPRESSOR OF EMRAB OPERON"/>
    <property type="match status" value="1"/>
</dbReference>
<keyword evidence="3" id="KW-0804">Transcription</keyword>
<proteinExistence type="predicted"/>
<dbReference type="EMBL" id="BSDC01000001">
    <property type="protein sequence ID" value="GLH66060.1"/>
    <property type="molecule type" value="Genomic_DNA"/>
</dbReference>
<dbReference type="InterPro" id="IPR036388">
    <property type="entry name" value="WH-like_DNA-bd_sf"/>
</dbReference>
<evidence type="ECO:0000256" key="3">
    <source>
        <dbReference type="ARBA" id="ARBA00023163"/>
    </source>
</evidence>
<comment type="caution">
    <text evidence="5">The sequence shown here is derived from an EMBL/GenBank/DDBJ whole genome shotgun (WGS) entry which is preliminary data.</text>
</comment>
<dbReference type="PROSITE" id="PS50995">
    <property type="entry name" value="HTH_MARR_2"/>
    <property type="match status" value="1"/>
</dbReference>
<evidence type="ECO:0000313" key="6">
    <source>
        <dbReference type="Proteomes" id="UP001165044"/>
    </source>
</evidence>
<name>A0ABQ5PVA7_9BACT</name>
<protein>
    <submittedName>
        <fullName evidence="5">MarR family transcriptional regulator</fullName>
    </submittedName>
</protein>
<dbReference type="Proteomes" id="UP001165044">
    <property type="component" value="Unassembled WGS sequence"/>
</dbReference>
<keyword evidence="2" id="KW-0238">DNA-binding</keyword>
<dbReference type="SUPFAM" id="SSF46785">
    <property type="entry name" value="Winged helix' DNA-binding domain"/>
    <property type="match status" value="1"/>
</dbReference>
<keyword evidence="6" id="KW-1185">Reference proteome</keyword>
<dbReference type="PANTHER" id="PTHR42756">
    <property type="entry name" value="TRANSCRIPTIONAL REGULATOR, MARR"/>
    <property type="match status" value="1"/>
</dbReference>
<accession>A0ABQ5PVA7</accession>
<organism evidence="5 6">
    <name type="scientific">Geothrix edaphica</name>
    <dbReference type="NCBI Taxonomy" id="2927976"/>
    <lineage>
        <taxon>Bacteria</taxon>
        <taxon>Pseudomonadati</taxon>
        <taxon>Acidobacteriota</taxon>
        <taxon>Holophagae</taxon>
        <taxon>Holophagales</taxon>
        <taxon>Holophagaceae</taxon>
        <taxon>Geothrix</taxon>
    </lineage>
</organism>
<feature type="domain" description="HTH marR-type" evidence="4">
    <location>
        <begin position="12"/>
        <end position="145"/>
    </location>
</feature>
<evidence type="ECO:0000256" key="2">
    <source>
        <dbReference type="ARBA" id="ARBA00023125"/>
    </source>
</evidence>
<evidence type="ECO:0000256" key="1">
    <source>
        <dbReference type="ARBA" id="ARBA00023015"/>
    </source>
</evidence>
<dbReference type="InterPro" id="IPR000835">
    <property type="entry name" value="HTH_MarR-typ"/>
</dbReference>
<dbReference type="SMART" id="SM00347">
    <property type="entry name" value="HTH_MARR"/>
    <property type="match status" value="1"/>
</dbReference>
<dbReference type="Pfam" id="PF12802">
    <property type="entry name" value="MarR_2"/>
    <property type="match status" value="1"/>
</dbReference>
<reference evidence="5" key="1">
    <citation type="journal article" date="2023" name="Antonie Van Leeuwenhoek">
        <title>Mesoterricola silvestris gen. nov., sp. nov., Mesoterricola sediminis sp. nov., Geothrix oryzae sp. nov., Geothrix edaphica sp. nov., Geothrix rubra sp. nov., and Geothrix limicola sp. nov., six novel members of Acidobacteriota isolated from soils.</title>
        <authorList>
            <person name="Itoh H."/>
            <person name="Sugisawa Y."/>
            <person name="Mise K."/>
            <person name="Xu Z."/>
            <person name="Kuniyasu M."/>
            <person name="Ushijima N."/>
            <person name="Kawano K."/>
            <person name="Kobayashi E."/>
            <person name="Shiratori Y."/>
            <person name="Masuda Y."/>
            <person name="Senoo K."/>
        </authorList>
    </citation>
    <scope>NUCLEOTIDE SEQUENCE</scope>
    <source>
        <strain evidence="5">Red802</strain>
    </source>
</reference>
<dbReference type="InterPro" id="IPR036390">
    <property type="entry name" value="WH_DNA-bd_sf"/>
</dbReference>
<keyword evidence="1" id="KW-0805">Transcription regulation</keyword>